<evidence type="ECO:0000313" key="1">
    <source>
        <dbReference type="EMBL" id="NVN53448.1"/>
    </source>
</evidence>
<gene>
    <name evidence="1" type="ORF">HLY00_3796</name>
</gene>
<dbReference type="Proteomes" id="UP000570517">
    <property type="component" value="Unassembled WGS sequence"/>
</dbReference>
<reference evidence="1 2" key="1">
    <citation type="submission" date="2020-05" db="EMBL/GenBank/DDBJ databases">
        <title>Draft genome sequence of Mycobacterium hippocampi DL, isolated from European seabass, Dicentrarchus labrax, reared in fish farms.</title>
        <authorList>
            <person name="Stathopoulou P."/>
            <person name="Asimakis E."/>
            <person name="Tzokas K."/>
            <person name="Batargias C."/>
            <person name="Tsiamis G."/>
        </authorList>
    </citation>
    <scope>NUCLEOTIDE SEQUENCE [LARGE SCALE GENOMIC DNA]</scope>
    <source>
        <strain evidence="1 2">DL</strain>
    </source>
</reference>
<organism evidence="1 2">
    <name type="scientific">Mycolicibacterium hippocampi</name>
    <dbReference type="NCBI Taxonomy" id="659824"/>
    <lineage>
        <taxon>Bacteria</taxon>
        <taxon>Bacillati</taxon>
        <taxon>Actinomycetota</taxon>
        <taxon>Actinomycetes</taxon>
        <taxon>Mycobacteriales</taxon>
        <taxon>Mycobacteriaceae</taxon>
        <taxon>Mycolicibacterium</taxon>
    </lineage>
</organism>
<name>A0A850PSD2_9MYCO</name>
<dbReference type="Gene3D" id="3.40.50.10320">
    <property type="entry name" value="LmbE-like"/>
    <property type="match status" value="1"/>
</dbReference>
<evidence type="ECO:0000313" key="2">
    <source>
        <dbReference type="Proteomes" id="UP000570517"/>
    </source>
</evidence>
<comment type="caution">
    <text evidence="1">The sequence shown here is derived from an EMBL/GenBank/DDBJ whole genome shotgun (WGS) entry which is preliminary data.</text>
</comment>
<protein>
    <recommendedName>
        <fullName evidence="3">GlcNAc-PI de-N-acetylase</fullName>
    </recommendedName>
</protein>
<dbReference type="SUPFAM" id="SSF102588">
    <property type="entry name" value="LmbE-like"/>
    <property type="match status" value="1"/>
</dbReference>
<dbReference type="InterPro" id="IPR024078">
    <property type="entry name" value="LmbE-like_dom_sf"/>
</dbReference>
<proteinExistence type="predicted"/>
<dbReference type="AlphaFoldDB" id="A0A850PSD2"/>
<dbReference type="RefSeq" id="WP_178361659.1">
    <property type="nucleotide sequence ID" value="NZ_JABFYL010000049.1"/>
</dbReference>
<sequence>MNFQNAILVVAHPDDEILWFSSILSHCKGVLVCFGASFTSQQRWDSGRSALMEEYPLTKVRFLKLRESDAFATADWGNPKQVDSGLELPRGRSSVYEKNATRLLRVLEGELTHESLVVTHNPWGEYGHEEHVQVFRTLARLKQKIGFDLYVNSYVSNKSIQLMSKCAHSLDGNPSMRQTDKALAHRLRALYLENDCWTWIVDYDWPTYESFYRVIEPVDETVPGTRASVPLNYIPGNFNQSPLRKLASKALPTTVKSLIKHVSPGE</sequence>
<evidence type="ECO:0008006" key="3">
    <source>
        <dbReference type="Google" id="ProtNLM"/>
    </source>
</evidence>
<keyword evidence="2" id="KW-1185">Reference proteome</keyword>
<accession>A0A850PSD2</accession>
<dbReference type="EMBL" id="JABFYL010000049">
    <property type="protein sequence ID" value="NVN53448.1"/>
    <property type="molecule type" value="Genomic_DNA"/>
</dbReference>